<gene>
    <name evidence="1" type="ORF">QBC46DRAFT_340510</name>
</gene>
<dbReference type="AlphaFoldDB" id="A0AAN6N8Y1"/>
<name>A0AAN6N8Y1_9PEZI</name>
<dbReference type="Proteomes" id="UP001303473">
    <property type="component" value="Unassembled WGS sequence"/>
</dbReference>
<evidence type="ECO:0000313" key="2">
    <source>
        <dbReference type="Proteomes" id="UP001303473"/>
    </source>
</evidence>
<reference evidence="2" key="1">
    <citation type="journal article" date="2023" name="Mol. Phylogenet. Evol.">
        <title>Genome-scale phylogeny and comparative genomics of the fungal order Sordariales.</title>
        <authorList>
            <person name="Hensen N."/>
            <person name="Bonometti L."/>
            <person name="Westerberg I."/>
            <person name="Brannstrom I.O."/>
            <person name="Guillou S."/>
            <person name="Cros-Aarteil S."/>
            <person name="Calhoun S."/>
            <person name="Haridas S."/>
            <person name="Kuo A."/>
            <person name="Mondo S."/>
            <person name="Pangilinan J."/>
            <person name="Riley R."/>
            <person name="LaButti K."/>
            <person name="Andreopoulos B."/>
            <person name="Lipzen A."/>
            <person name="Chen C."/>
            <person name="Yan M."/>
            <person name="Daum C."/>
            <person name="Ng V."/>
            <person name="Clum A."/>
            <person name="Steindorff A."/>
            <person name="Ohm R.A."/>
            <person name="Martin F."/>
            <person name="Silar P."/>
            <person name="Natvig D.O."/>
            <person name="Lalanne C."/>
            <person name="Gautier V."/>
            <person name="Ament-Velasquez S.L."/>
            <person name="Kruys A."/>
            <person name="Hutchinson M.I."/>
            <person name="Powell A.J."/>
            <person name="Barry K."/>
            <person name="Miller A.N."/>
            <person name="Grigoriev I.V."/>
            <person name="Debuchy R."/>
            <person name="Gladieux P."/>
            <person name="Hiltunen Thoren M."/>
            <person name="Johannesson H."/>
        </authorList>
    </citation>
    <scope>NUCLEOTIDE SEQUENCE [LARGE SCALE GENOMIC DNA]</scope>
    <source>
        <strain evidence="2">CBS 340.73</strain>
    </source>
</reference>
<proteinExistence type="predicted"/>
<evidence type="ECO:0000313" key="1">
    <source>
        <dbReference type="EMBL" id="KAK3941377.1"/>
    </source>
</evidence>
<accession>A0AAN6N8Y1</accession>
<protein>
    <submittedName>
        <fullName evidence="1">Uncharacterized protein</fullName>
    </submittedName>
</protein>
<organism evidence="1 2">
    <name type="scientific">Diplogelasinospora grovesii</name>
    <dbReference type="NCBI Taxonomy" id="303347"/>
    <lineage>
        <taxon>Eukaryota</taxon>
        <taxon>Fungi</taxon>
        <taxon>Dikarya</taxon>
        <taxon>Ascomycota</taxon>
        <taxon>Pezizomycotina</taxon>
        <taxon>Sordariomycetes</taxon>
        <taxon>Sordariomycetidae</taxon>
        <taxon>Sordariales</taxon>
        <taxon>Diplogelasinosporaceae</taxon>
        <taxon>Diplogelasinospora</taxon>
    </lineage>
</organism>
<comment type="caution">
    <text evidence="1">The sequence shown here is derived from an EMBL/GenBank/DDBJ whole genome shotgun (WGS) entry which is preliminary data.</text>
</comment>
<dbReference type="EMBL" id="MU853783">
    <property type="protein sequence ID" value="KAK3941377.1"/>
    <property type="molecule type" value="Genomic_DNA"/>
</dbReference>
<keyword evidence="2" id="KW-1185">Reference proteome</keyword>
<sequence length="138" mass="15799">MRLVRRSLPNNLVPKVQGFGYKFKDRAAYWGQLYLAYVLGRTLKSAWAELEEATKDRICQDISKAPWHVDGGGRYNGQPQHGQLNNLPYLCVAADIVPCYTNTERNAISFITDLYDVRDTDLHRESASRHLGWPKETT</sequence>